<dbReference type="GeneID" id="72183781"/>
<protein>
    <submittedName>
        <fullName evidence="2">Ribbon-helix-helix protein, CopG family</fullName>
    </submittedName>
</protein>
<evidence type="ECO:0000259" key="1">
    <source>
        <dbReference type="Pfam" id="PF01402"/>
    </source>
</evidence>
<dbReference type="KEGG" id="halx:M0R89_01240"/>
<organism evidence="2 3">
    <name type="scientific">Halorussus limi</name>
    <dbReference type="NCBI Taxonomy" id="2938695"/>
    <lineage>
        <taxon>Archaea</taxon>
        <taxon>Methanobacteriati</taxon>
        <taxon>Methanobacteriota</taxon>
        <taxon>Stenosarchaea group</taxon>
        <taxon>Halobacteria</taxon>
        <taxon>Halobacteriales</taxon>
        <taxon>Haladaptataceae</taxon>
        <taxon>Halorussus</taxon>
    </lineage>
</organism>
<dbReference type="AlphaFoldDB" id="A0A8U0HUL4"/>
<reference evidence="2 3" key="1">
    <citation type="submission" date="2022-04" db="EMBL/GenBank/DDBJ databases">
        <title>Diverse halophilic archaea isolated from saline environments.</title>
        <authorList>
            <person name="Cui H.-L."/>
        </authorList>
    </citation>
    <scope>NUCLEOTIDE SEQUENCE [LARGE SCALE GENOMIC DNA]</scope>
    <source>
        <strain evidence="2 3">XZYJT49</strain>
    </source>
</reference>
<evidence type="ECO:0000313" key="3">
    <source>
        <dbReference type="Proteomes" id="UP000830729"/>
    </source>
</evidence>
<dbReference type="EMBL" id="CP096659">
    <property type="protein sequence ID" value="UPV74710.1"/>
    <property type="molecule type" value="Genomic_DNA"/>
</dbReference>
<accession>A0A8U0HUL4</accession>
<name>A0A8U0HUL4_9EURY</name>
<feature type="domain" description="Ribbon-helix-helix protein CopG" evidence="1">
    <location>
        <begin position="10"/>
        <end position="48"/>
    </location>
</feature>
<dbReference type="Pfam" id="PF01402">
    <property type="entry name" value="RHH_1"/>
    <property type="match status" value="1"/>
</dbReference>
<dbReference type="Proteomes" id="UP000830729">
    <property type="component" value="Chromosome"/>
</dbReference>
<keyword evidence="3" id="KW-1185">Reference proteome</keyword>
<proteinExistence type="predicted"/>
<evidence type="ECO:0000313" key="2">
    <source>
        <dbReference type="EMBL" id="UPV74710.1"/>
    </source>
</evidence>
<gene>
    <name evidence="2" type="ORF">M0R89_01240</name>
</gene>
<dbReference type="RefSeq" id="WP_248650754.1">
    <property type="nucleotide sequence ID" value="NZ_CP096659.1"/>
</dbReference>
<sequence length="59" mass="6868">MHQDHLDMESVTLELDEEELDRIDDIAFADHRDNREAAIRELLDEWLKAQKSEDSGGES</sequence>
<dbReference type="GO" id="GO:0006355">
    <property type="term" value="P:regulation of DNA-templated transcription"/>
    <property type="evidence" value="ECO:0007669"/>
    <property type="project" value="InterPro"/>
</dbReference>
<dbReference type="InterPro" id="IPR002145">
    <property type="entry name" value="CopG"/>
</dbReference>